<dbReference type="PANTHER" id="PTHR43441:SF11">
    <property type="entry name" value="RIBOSOMAL-PROTEIN-SERINE ACETYLTRANSFERASE"/>
    <property type="match status" value="1"/>
</dbReference>
<feature type="domain" description="N-acetyltransferase" evidence="1">
    <location>
        <begin position="12"/>
        <end position="171"/>
    </location>
</feature>
<comment type="caution">
    <text evidence="2">The sequence shown here is derived from an EMBL/GenBank/DDBJ whole genome shotgun (WGS) entry which is preliminary data.</text>
</comment>
<evidence type="ECO:0000259" key="1">
    <source>
        <dbReference type="PROSITE" id="PS51186"/>
    </source>
</evidence>
<evidence type="ECO:0000313" key="3">
    <source>
        <dbReference type="Proteomes" id="UP001501742"/>
    </source>
</evidence>
<keyword evidence="3" id="KW-1185">Reference proteome</keyword>
<dbReference type="CDD" id="cd04301">
    <property type="entry name" value="NAT_SF"/>
    <property type="match status" value="1"/>
</dbReference>
<dbReference type="Pfam" id="PF13302">
    <property type="entry name" value="Acetyltransf_3"/>
    <property type="match status" value="1"/>
</dbReference>
<dbReference type="Proteomes" id="UP001501742">
    <property type="component" value="Unassembled WGS sequence"/>
</dbReference>
<dbReference type="Gene3D" id="3.40.630.30">
    <property type="match status" value="1"/>
</dbReference>
<sequence>MTTGALVTTARLTLRLHRESDLERLVSIYSRPEVARHLLEEPWTLESGAAHLQRRLARTGLDEPGGALALAIERGGTLIGAVSVWRTEQERRTVEVGWTLDPAHGGHGYATEAVAAVLLAVFERHDVHRVVAQMDARNDSSARLAGRLGMRQEAHFRSDFWSKGEWTDTLVFAVLRSEVRVV</sequence>
<accession>A0ABN1ZDM6</accession>
<dbReference type="PROSITE" id="PS51186">
    <property type="entry name" value="GNAT"/>
    <property type="match status" value="1"/>
</dbReference>
<dbReference type="SUPFAM" id="SSF55729">
    <property type="entry name" value="Acyl-CoA N-acyltransferases (Nat)"/>
    <property type="match status" value="1"/>
</dbReference>
<dbReference type="InterPro" id="IPR051908">
    <property type="entry name" value="Ribosomal_N-acetyltransferase"/>
</dbReference>
<evidence type="ECO:0000313" key="2">
    <source>
        <dbReference type="EMBL" id="GAA1493465.1"/>
    </source>
</evidence>
<gene>
    <name evidence="2" type="ORF">GCM10009627_18110</name>
</gene>
<reference evidence="2 3" key="1">
    <citation type="journal article" date="2019" name="Int. J. Syst. Evol. Microbiol.">
        <title>The Global Catalogue of Microorganisms (GCM) 10K type strain sequencing project: providing services to taxonomists for standard genome sequencing and annotation.</title>
        <authorList>
            <consortium name="The Broad Institute Genomics Platform"/>
            <consortium name="The Broad Institute Genome Sequencing Center for Infectious Disease"/>
            <person name="Wu L."/>
            <person name="Ma J."/>
        </authorList>
    </citation>
    <scope>NUCLEOTIDE SEQUENCE [LARGE SCALE GENOMIC DNA]</scope>
    <source>
        <strain evidence="2 3">JCM 12140</strain>
    </source>
</reference>
<name>A0ABN1ZDM6_9MICO</name>
<dbReference type="InterPro" id="IPR016181">
    <property type="entry name" value="Acyl_CoA_acyltransferase"/>
</dbReference>
<proteinExistence type="predicted"/>
<dbReference type="EMBL" id="BAAAJX010000006">
    <property type="protein sequence ID" value="GAA1493465.1"/>
    <property type="molecule type" value="Genomic_DNA"/>
</dbReference>
<organism evidence="2 3">
    <name type="scientific">Curtobacterium herbarum</name>
    <dbReference type="NCBI Taxonomy" id="150122"/>
    <lineage>
        <taxon>Bacteria</taxon>
        <taxon>Bacillati</taxon>
        <taxon>Actinomycetota</taxon>
        <taxon>Actinomycetes</taxon>
        <taxon>Micrococcales</taxon>
        <taxon>Microbacteriaceae</taxon>
        <taxon>Curtobacterium</taxon>
    </lineage>
</organism>
<dbReference type="InterPro" id="IPR000182">
    <property type="entry name" value="GNAT_dom"/>
</dbReference>
<dbReference type="PANTHER" id="PTHR43441">
    <property type="entry name" value="RIBOSOMAL-PROTEIN-SERINE ACETYLTRANSFERASE"/>
    <property type="match status" value="1"/>
</dbReference>
<protein>
    <submittedName>
        <fullName evidence="2">GNAT family protein</fullName>
    </submittedName>
</protein>
<dbReference type="RefSeq" id="WP_204608069.1">
    <property type="nucleotide sequence ID" value="NZ_BAAAJX010000006.1"/>
</dbReference>